<comment type="similarity">
    <text evidence="1">Belongs to the AB hydrolase superfamily.</text>
</comment>
<keyword evidence="2" id="KW-0378">Hydrolase</keyword>
<protein>
    <recommendedName>
        <fullName evidence="3">AB hydrolase-1 domain-containing protein</fullName>
    </recommendedName>
</protein>
<reference evidence="4" key="1">
    <citation type="submission" date="2020-08" db="EMBL/GenBank/DDBJ databases">
        <title>Spodoptera exigua strain:BAW_Kor-Di-RS1 Genome sequencing and assembly.</title>
        <authorList>
            <person name="Kim J."/>
            <person name="Nam H.Y."/>
            <person name="Kwon M."/>
            <person name="Choi J.H."/>
            <person name="Cho S.R."/>
            <person name="Kim G.-H."/>
        </authorList>
    </citation>
    <scope>NUCLEOTIDE SEQUENCE</scope>
    <source>
        <strain evidence="4">BAW_Kor-Di-RS1</strain>
        <tissue evidence="4">Whole-body</tissue>
    </source>
</reference>
<dbReference type="PANTHER" id="PTHR43798:SF14">
    <property type="entry name" value="SERINE HYDROLASE-LIKE PROTEIN DDB_G0286239"/>
    <property type="match status" value="1"/>
</dbReference>
<dbReference type="PANTHER" id="PTHR43798">
    <property type="entry name" value="MONOACYLGLYCEROL LIPASE"/>
    <property type="match status" value="1"/>
</dbReference>
<dbReference type="AlphaFoldDB" id="A0A835L5X9"/>
<evidence type="ECO:0000256" key="1">
    <source>
        <dbReference type="ARBA" id="ARBA00008645"/>
    </source>
</evidence>
<evidence type="ECO:0000259" key="3">
    <source>
        <dbReference type="Pfam" id="PF00561"/>
    </source>
</evidence>
<dbReference type="PRINTS" id="PR00111">
    <property type="entry name" value="ABHYDROLASE"/>
</dbReference>
<dbReference type="Pfam" id="PF00561">
    <property type="entry name" value="Abhydrolase_1"/>
    <property type="match status" value="1"/>
</dbReference>
<dbReference type="EMBL" id="JACKWZ010000058">
    <property type="protein sequence ID" value="KAF9418266.1"/>
    <property type="molecule type" value="Genomic_DNA"/>
</dbReference>
<dbReference type="InterPro" id="IPR029058">
    <property type="entry name" value="AB_hydrolase_fold"/>
</dbReference>
<dbReference type="GO" id="GO:0016020">
    <property type="term" value="C:membrane"/>
    <property type="evidence" value="ECO:0007669"/>
    <property type="project" value="TreeGrafter"/>
</dbReference>
<sequence>MEALHGTLAELRSEFRERMSKFEADLNKTPSVASGGASSGLVQDYAAFKRFTFDALECIQRQMEFFARDLDALEMRGRRKILLFHGVPETTKEITAVVVANVIKDKLSMDTFTTSDIRRVWYSKTKLKGTGITLSEFLTKARHQVFMAARDKFGVSNCWTKQGHIHVLGPDGARHRLLSLSDLRAIGEPATILSGLPRWSRGRSAVQIKMLPPGYKVEEIEIPVPWGHVAGRWWGPRDKQPIIAIHGWQDNAGTWDNLIPLLPVTTSVLCIDLPGHGLSTHYPKGMLYYIFWDGIVLLRRIVKHFEWSKITLMGHSLGGALSFMYAASFPDDVEKIICVDIASPAVREPSTMVKGTGQSIDKVLDYENLPIDKVPCYDYEEMIDIVCDAYKGSISRENCKVLMKRGMMPTPAHLKKRGYFFRRDPKLKVSGLAMMSIETALEYASKVKCKVLNIRALPGQRWEKIDYYLSVVEKMKATADVRYVEVEGTHHIHLEDPEKIAHIVEEFLEDY</sequence>
<dbReference type="GO" id="GO:0016787">
    <property type="term" value="F:hydrolase activity"/>
    <property type="evidence" value="ECO:0007669"/>
    <property type="project" value="UniProtKB-KW"/>
</dbReference>
<dbReference type="Proteomes" id="UP000648187">
    <property type="component" value="Unassembled WGS sequence"/>
</dbReference>
<evidence type="ECO:0000313" key="4">
    <source>
        <dbReference type="EMBL" id="KAF9418266.1"/>
    </source>
</evidence>
<evidence type="ECO:0000256" key="2">
    <source>
        <dbReference type="ARBA" id="ARBA00022801"/>
    </source>
</evidence>
<accession>A0A835L5X9</accession>
<dbReference type="InterPro" id="IPR000073">
    <property type="entry name" value="AB_hydrolase_1"/>
</dbReference>
<dbReference type="Gene3D" id="3.40.50.1820">
    <property type="entry name" value="alpha/beta hydrolase"/>
    <property type="match status" value="1"/>
</dbReference>
<feature type="domain" description="AB hydrolase-1" evidence="3">
    <location>
        <begin position="241"/>
        <end position="341"/>
    </location>
</feature>
<evidence type="ECO:0000313" key="5">
    <source>
        <dbReference type="Proteomes" id="UP000648187"/>
    </source>
</evidence>
<dbReference type="InterPro" id="IPR050266">
    <property type="entry name" value="AB_hydrolase_sf"/>
</dbReference>
<dbReference type="SUPFAM" id="SSF53474">
    <property type="entry name" value="alpha/beta-Hydrolases"/>
    <property type="match status" value="1"/>
</dbReference>
<name>A0A835L5X9_SPOEX</name>
<gene>
    <name evidence="4" type="ORF">HW555_004885</name>
</gene>
<organism evidence="4 5">
    <name type="scientific">Spodoptera exigua</name>
    <name type="common">Beet armyworm</name>
    <name type="synonym">Noctua fulgens</name>
    <dbReference type="NCBI Taxonomy" id="7107"/>
    <lineage>
        <taxon>Eukaryota</taxon>
        <taxon>Metazoa</taxon>
        <taxon>Ecdysozoa</taxon>
        <taxon>Arthropoda</taxon>
        <taxon>Hexapoda</taxon>
        <taxon>Insecta</taxon>
        <taxon>Pterygota</taxon>
        <taxon>Neoptera</taxon>
        <taxon>Endopterygota</taxon>
        <taxon>Lepidoptera</taxon>
        <taxon>Glossata</taxon>
        <taxon>Ditrysia</taxon>
        <taxon>Noctuoidea</taxon>
        <taxon>Noctuidae</taxon>
        <taxon>Amphipyrinae</taxon>
        <taxon>Spodoptera</taxon>
    </lineage>
</organism>
<proteinExistence type="inferred from homology"/>
<keyword evidence="5" id="KW-1185">Reference proteome</keyword>
<comment type="caution">
    <text evidence="4">The sequence shown here is derived from an EMBL/GenBank/DDBJ whole genome shotgun (WGS) entry which is preliminary data.</text>
</comment>